<evidence type="ECO:0000256" key="3">
    <source>
        <dbReference type="ARBA" id="ARBA00022676"/>
    </source>
</evidence>
<dbReference type="InterPro" id="IPR050297">
    <property type="entry name" value="LipidA_mod_glycosyltrf_83"/>
</dbReference>
<keyword evidence="5 8" id="KW-0812">Transmembrane</keyword>
<comment type="subcellular location">
    <subcellularLocation>
        <location evidence="1">Cell membrane</location>
        <topology evidence="1">Multi-pass membrane protein</topology>
    </subcellularLocation>
</comment>
<evidence type="ECO:0000313" key="11">
    <source>
        <dbReference type="Proteomes" id="UP001319883"/>
    </source>
</evidence>
<keyword evidence="4 10" id="KW-0808">Transferase</keyword>
<feature type="transmembrane region" description="Helical" evidence="8">
    <location>
        <begin position="176"/>
        <end position="200"/>
    </location>
</feature>
<feature type="domain" description="Glycosyltransferase RgtA/B/C/D-like" evidence="9">
    <location>
        <begin position="75"/>
        <end position="238"/>
    </location>
</feature>
<comment type="caution">
    <text evidence="10">The sequence shown here is derived from an EMBL/GenBank/DDBJ whole genome shotgun (WGS) entry which is preliminary data.</text>
</comment>
<dbReference type="PANTHER" id="PTHR33908">
    <property type="entry name" value="MANNOSYLTRANSFERASE YKCB-RELATED"/>
    <property type="match status" value="1"/>
</dbReference>
<keyword evidence="6 8" id="KW-1133">Transmembrane helix</keyword>
<keyword evidence="11" id="KW-1185">Reference proteome</keyword>
<feature type="transmembrane region" description="Helical" evidence="8">
    <location>
        <begin position="96"/>
        <end position="114"/>
    </location>
</feature>
<evidence type="ECO:0000259" key="9">
    <source>
        <dbReference type="Pfam" id="PF13231"/>
    </source>
</evidence>
<feature type="transmembrane region" description="Helical" evidence="8">
    <location>
        <begin position="410"/>
        <end position="431"/>
    </location>
</feature>
<evidence type="ECO:0000256" key="6">
    <source>
        <dbReference type="ARBA" id="ARBA00022989"/>
    </source>
</evidence>
<evidence type="ECO:0000313" key="10">
    <source>
        <dbReference type="EMBL" id="MBZ9566323.1"/>
    </source>
</evidence>
<evidence type="ECO:0000256" key="4">
    <source>
        <dbReference type="ARBA" id="ARBA00022679"/>
    </source>
</evidence>
<sequence length="529" mass="59431">MLRSLSTRLSSWPRIHTWQSGLLLTLITAVAVAVIRVTQLPLMPIDETRYLSVAWEMWQHHSFLVPLLNGETYAHKPPLLFWVIQAGWALFGTSDVVARLAVPTVGLLAFPLLAAIQREWPAPQAPGMRWAPPVLLAMTMWFVYMALSMFDILLTTCFLIAVLGWVRYVHRDDRRWVWLAGFGLGLALLAKGPVILIYWLPLTLSMRFWRPEGVTIGARHYWAILPATLLGAAVVLAWAIPAAIDGGPAYAEAIFWGQSAGRVANAFDHARPWYWYLPLLPLLTLPWPTVWLWRRPLATGSLERFALWGCLPPLAILSLVSGKQIHYLMPALPFLAIWVAGQIERHPPRRTWLYRILLLVLAGLMLALPEIAQRFYPLAPLSNATRLLALVPLAFIAWLSLHPRRVVMTLAWPLSLLALLVGLSPALTRYYDVTPIAREIGHQQQQGVPVAYIGDYADQFRFLGRLTHDMAVIDSDEVAAWSADHPQGALIEVLDEVSPAQRDAALFTQPYRGSVLVLMPTARYGLLDR</sequence>
<proteinExistence type="predicted"/>
<feature type="transmembrane region" description="Helical" evidence="8">
    <location>
        <begin position="135"/>
        <end position="164"/>
    </location>
</feature>
<evidence type="ECO:0000256" key="8">
    <source>
        <dbReference type="SAM" id="Phobius"/>
    </source>
</evidence>
<feature type="transmembrane region" description="Helical" evidence="8">
    <location>
        <begin position="273"/>
        <end position="293"/>
    </location>
</feature>
<accession>A0ABS7WUN0</accession>
<keyword evidence="7 8" id="KW-0472">Membrane</keyword>
<keyword evidence="2" id="KW-1003">Cell membrane</keyword>
<gene>
    <name evidence="10" type="ORF">KGQ91_01265</name>
</gene>
<evidence type="ECO:0000256" key="5">
    <source>
        <dbReference type="ARBA" id="ARBA00022692"/>
    </source>
</evidence>
<feature type="transmembrane region" description="Helical" evidence="8">
    <location>
        <begin position="305"/>
        <end position="321"/>
    </location>
</feature>
<dbReference type="InterPro" id="IPR038731">
    <property type="entry name" value="RgtA/B/C-like"/>
</dbReference>
<dbReference type="EMBL" id="JAGXFD010000001">
    <property type="protein sequence ID" value="MBZ9566323.1"/>
    <property type="molecule type" value="Genomic_DNA"/>
</dbReference>
<evidence type="ECO:0000256" key="7">
    <source>
        <dbReference type="ARBA" id="ARBA00023136"/>
    </source>
</evidence>
<name>A0ABS7WUN0_9GAMM</name>
<feature type="transmembrane region" description="Helical" evidence="8">
    <location>
        <begin position="384"/>
        <end position="401"/>
    </location>
</feature>
<dbReference type="EC" id="2.4.-.-" evidence="10"/>
<feature type="transmembrane region" description="Helical" evidence="8">
    <location>
        <begin position="21"/>
        <end position="42"/>
    </location>
</feature>
<evidence type="ECO:0000256" key="1">
    <source>
        <dbReference type="ARBA" id="ARBA00004651"/>
    </source>
</evidence>
<dbReference type="Pfam" id="PF13231">
    <property type="entry name" value="PMT_2"/>
    <property type="match status" value="1"/>
</dbReference>
<dbReference type="Proteomes" id="UP001319883">
    <property type="component" value="Unassembled WGS sequence"/>
</dbReference>
<feature type="transmembrane region" description="Helical" evidence="8">
    <location>
        <begin position="221"/>
        <end position="240"/>
    </location>
</feature>
<protein>
    <submittedName>
        <fullName evidence="10">Glycosyltransferase family 39 protein</fullName>
        <ecNumber evidence="10">2.4.-.-</ecNumber>
    </submittedName>
</protein>
<feature type="transmembrane region" description="Helical" evidence="8">
    <location>
        <begin position="352"/>
        <end position="372"/>
    </location>
</feature>
<organism evidence="10 11">
    <name type="scientific">Modicisalibacter tunisiensis</name>
    <dbReference type="NCBI Taxonomy" id="390637"/>
    <lineage>
        <taxon>Bacteria</taxon>
        <taxon>Pseudomonadati</taxon>
        <taxon>Pseudomonadota</taxon>
        <taxon>Gammaproteobacteria</taxon>
        <taxon>Oceanospirillales</taxon>
        <taxon>Halomonadaceae</taxon>
        <taxon>Modicisalibacter</taxon>
    </lineage>
</organism>
<keyword evidence="3 10" id="KW-0328">Glycosyltransferase</keyword>
<dbReference type="RefSeq" id="WP_224416588.1">
    <property type="nucleotide sequence ID" value="NZ_JAGXFC010000001.1"/>
</dbReference>
<evidence type="ECO:0000256" key="2">
    <source>
        <dbReference type="ARBA" id="ARBA00022475"/>
    </source>
</evidence>
<reference evidence="10 11" key="1">
    <citation type="submission" date="2021-05" db="EMBL/GenBank/DDBJ databases">
        <title>Petroleum and Energy Research Collection (APPE): ex situ preservation of microbial diversity associated with the oil industry and exploitation of its biotechnological potential.</title>
        <authorList>
            <person name="Paixao C.T.M."/>
            <person name="Gomes M.B."/>
            <person name="Oliveira V.M."/>
        </authorList>
    </citation>
    <scope>NUCLEOTIDE SEQUENCE [LARGE SCALE GENOMIC DNA]</scope>
    <source>
        <strain evidence="10 11">LIT2</strain>
    </source>
</reference>
<dbReference type="PANTHER" id="PTHR33908:SF3">
    <property type="entry name" value="UNDECAPRENYL PHOSPHATE-ALPHA-4-AMINO-4-DEOXY-L-ARABINOSE ARABINOSYL TRANSFERASE"/>
    <property type="match status" value="1"/>
</dbReference>
<dbReference type="GO" id="GO:0016757">
    <property type="term" value="F:glycosyltransferase activity"/>
    <property type="evidence" value="ECO:0007669"/>
    <property type="project" value="UniProtKB-KW"/>
</dbReference>